<organism evidence="1 2">
    <name type="scientific">Thelonectria olida</name>
    <dbReference type="NCBI Taxonomy" id="1576542"/>
    <lineage>
        <taxon>Eukaryota</taxon>
        <taxon>Fungi</taxon>
        <taxon>Dikarya</taxon>
        <taxon>Ascomycota</taxon>
        <taxon>Pezizomycotina</taxon>
        <taxon>Sordariomycetes</taxon>
        <taxon>Hypocreomycetidae</taxon>
        <taxon>Hypocreales</taxon>
        <taxon>Nectriaceae</taxon>
        <taxon>Thelonectria</taxon>
    </lineage>
</organism>
<evidence type="ECO:0000313" key="2">
    <source>
        <dbReference type="Proteomes" id="UP000777438"/>
    </source>
</evidence>
<evidence type="ECO:0000313" key="1">
    <source>
        <dbReference type="EMBL" id="KAH6893441.1"/>
    </source>
</evidence>
<comment type="caution">
    <text evidence="1">The sequence shown here is derived from an EMBL/GenBank/DDBJ whole genome shotgun (WGS) entry which is preliminary data.</text>
</comment>
<dbReference type="EMBL" id="JAGPYM010000006">
    <property type="protein sequence ID" value="KAH6893441.1"/>
    <property type="molecule type" value="Genomic_DNA"/>
</dbReference>
<sequence length="130" mass="14581">MLRTWPTILTALGSFLLFLIALPFMAAYSMLDNQANEVLIKSPNCGWWKSDFSNDFVVASTDVASRTREAIQYADTCYENDATAEPCDDFLMQRRLNWTAWHNTACPFDKDVCLTIGGQPNPGFICGRGL</sequence>
<protein>
    <submittedName>
        <fullName evidence="1">Uncharacterized protein</fullName>
    </submittedName>
</protein>
<name>A0A9P8WCZ5_9HYPO</name>
<dbReference type="OrthoDB" id="3540210at2759"/>
<reference evidence="1 2" key="1">
    <citation type="journal article" date="2021" name="Nat. Commun.">
        <title>Genetic determinants of endophytism in the Arabidopsis root mycobiome.</title>
        <authorList>
            <person name="Mesny F."/>
            <person name="Miyauchi S."/>
            <person name="Thiergart T."/>
            <person name="Pickel B."/>
            <person name="Atanasova L."/>
            <person name="Karlsson M."/>
            <person name="Huettel B."/>
            <person name="Barry K.W."/>
            <person name="Haridas S."/>
            <person name="Chen C."/>
            <person name="Bauer D."/>
            <person name="Andreopoulos W."/>
            <person name="Pangilinan J."/>
            <person name="LaButti K."/>
            <person name="Riley R."/>
            <person name="Lipzen A."/>
            <person name="Clum A."/>
            <person name="Drula E."/>
            <person name="Henrissat B."/>
            <person name="Kohler A."/>
            <person name="Grigoriev I.V."/>
            <person name="Martin F.M."/>
            <person name="Hacquard S."/>
        </authorList>
    </citation>
    <scope>NUCLEOTIDE SEQUENCE [LARGE SCALE GENOMIC DNA]</scope>
    <source>
        <strain evidence="1 2">MPI-CAGE-CH-0241</strain>
    </source>
</reference>
<keyword evidence="2" id="KW-1185">Reference proteome</keyword>
<proteinExistence type="predicted"/>
<accession>A0A9P8WCZ5</accession>
<gene>
    <name evidence="1" type="ORF">B0T10DRAFT_592417</name>
</gene>
<dbReference type="Proteomes" id="UP000777438">
    <property type="component" value="Unassembled WGS sequence"/>
</dbReference>
<dbReference type="AlphaFoldDB" id="A0A9P8WCZ5"/>